<dbReference type="PROSITE" id="PS50850">
    <property type="entry name" value="MFS"/>
    <property type="match status" value="1"/>
</dbReference>
<evidence type="ECO:0000259" key="4">
    <source>
        <dbReference type="PROSITE" id="PS50850"/>
    </source>
</evidence>
<feature type="transmembrane region" description="Helical" evidence="3">
    <location>
        <begin position="335"/>
        <end position="356"/>
    </location>
</feature>
<proteinExistence type="predicted"/>
<dbReference type="Proteomes" id="UP000694845">
    <property type="component" value="Unplaced"/>
</dbReference>
<dbReference type="InterPro" id="IPR036259">
    <property type="entry name" value="MFS_trans_sf"/>
</dbReference>
<organism evidence="5 6">
    <name type="scientific">Acanthaster planci</name>
    <name type="common">Crown-of-thorns starfish</name>
    <dbReference type="NCBI Taxonomy" id="133434"/>
    <lineage>
        <taxon>Eukaryota</taxon>
        <taxon>Metazoa</taxon>
        <taxon>Echinodermata</taxon>
        <taxon>Eleutherozoa</taxon>
        <taxon>Asterozoa</taxon>
        <taxon>Asteroidea</taxon>
        <taxon>Valvatacea</taxon>
        <taxon>Valvatida</taxon>
        <taxon>Acanthasteridae</taxon>
        <taxon>Acanthaster</taxon>
    </lineage>
</organism>
<dbReference type="OMA" id="IICACAT"/>
<feature type="domain" description="Major facilitator superfamily (MFS) profile" evidence="4">
    <location>
        <begin position="16"/>
        <end position="513"/>
    </location>
</feature>
<evidence type="ECO:0000256" key="2">
    <source>
        <dbReference type="SAM" id="MobiDB-lite"/>
    </source>
</evidence>
<dbReference type="GO" id="GO:0016020">
    <property type="term" value="C:membrane"/>
    <property type="evidence" value="ECO:0007669"/>
    <property type="project" value="UniProtKB-SubCell"/>
</dbReference>
<evidence type="ECO:0000256" key="1">
    <source>
        <dbReference type="ARBA" id="ARBA00004141"/>
    </source>
</evidence>
<dbReference type="GO" id="GO:0008028">
    <property type="term" value="F:monocarboxylic acid transmembrane transporter activity"/>
    <property type="evidence" value="ECO:0007669"/>
    <property type="project" value="TreeGrafter"/>
</dbReference>
<feature type="transmembrane region" description="Helical" evidence="3">
    <location>
        <begin position="368"/>
        <end position="386"/>
    </location>
</feature>
<dbReference type="InterPro" id="IPR011701">
    <property type="entry name" value="MFS"/>
</dbReference>
<dbReference type="Pfam" id="PF07690">
    <property type="entry name" value="MFS_1"/>
    <property type="match status" value="2"/>
</dbReference>
<comment type="subcellular location">
    <subcellularLocation>
        <location evidence="1">Membrane</location>
        <topology evidence="1">Multi-pass membrane protein</topology>
    </subcellularLocation>
</comment>
<name>A0A8B7YJM3_ACAPL</name>
<sequence>MTGCRSCLDRHWGWVVTAASFVMYLVSCGTLGLFVLLYVYFEREFHGSAAAIGWIGSLGNGLLNLMSLVSSPLYERFGHRRIILLGVVLSSAGILASSFTQALWQNYLTFGILFATGLNFLSNPSVNMMTLYFPGRNCARATALGSSGQSIGTLLLTPLFEALFSGIGWRRSLQVLSVVNFLTCVPLAMVFRPPGPRPVKFDGEAASSPDEKDALNMTEVGNAPGPLAENRDGESHPRTDGQANCQPPSRLAAANPVRENEDSLQREFSVRKGPSDDSDLSAERTTALVPSSGAQPPTHQEAVGDGVVPEESAVLTPNDRVWRKYIDLAKDPRHACYFIGTIGVTVTIVFNAVNLVSCMTVGGIPEPTAAWLITLLYVTDVVVRLGLSLMGGRLPRKIVLLSLASGVGAVGAFLLTRGTSLWIFVVYSVVAGFLRGTIFGLGYSCVVELFGANKAVESLTSLQIAYGIGGLLASSVAGLSYDLTGTYQTTHYTCLGIWLLSGFLYVVVYQWRRVSASWCKSHQHI</sequence>
<gene>
    <name evidence="6" type="primary">LOC110980792</name>
</gene>
<evidence type="ECO:0000256" key="3">
    <source>
        <dbReference type="SAM" id="Phobius"/>
    </source>
</evidence>
<protein>
    <submittedName>
        <fullName evidence="6">Monocarboxylate transporter 7-like</fullName>
    </submittedName>
</protein>
<feature type="transmembrane region" description="Helical" evidence="3">
    <location>
        <begin position="82"/>
        <end position="101"/>
    </location>
</feature>
<dbReference type="RefSeq" id="XP_022093453.1">
    <property type="nucleotide sequence ID" value="XM_022237761.1"/>
</dbReference>
<feature type="transmembrane region" description="Helical" evidence="3">
    <location>
        <begin position="12"/>
        <end position="41"/>
    </location>
</feature>
<feature type="transmembrane region" description="Helical" evidence="3">
    <location>
        <begin position="421"/>
        <end position="443"/>
    </location>
</feature>
<feature type="transmembrane region" description="Helical" evidence="3">
    <location>
        <begin position="489"/>
        <end position="508"/>
    </location>
</feature>
<feature type="transmembrane region" description="Helical" evidence="3">
    <location>
        <begin position="107"/>
        <end position="126"/>
    </location>
</feature>
<feature type="transmembrane region" description="Helical" evidence="3">
    <location>
        <begin position="464"/>
        <end position="483"/>
    </location>
</feature>
<evidence type="ECO:0000313" key="6">
    <source>
        <dbReference type="RefSeq" id="XP_022093453.1"/>
    </source>
</evidence>
<dbReference type="InterPro" id="IPR020846">
    <property type="entry name" value="MFS_dom"/>
</dbReference>
<feature type="transmembrane region" description="Helical" evidence="3">
    <location>
        <begin position="398"/>
        <end position="415"/>
    </location>
</feature>
<dbReference type="SUPFAM" id="SSF103473">
    <property type="entry name" value="MFS general substrate transporter"/>
    <property type="match status" value="1"/>
</dbReference>
<dbReference type="OrthoDB" id="6499973at2759"/>
<accession>A0A8B7YJM3</accession>
<feature type="compositionally biased region" description="Basic and acidic residues" evidence="2">
    <location>
        <begin position="229"/>
        <end position="239"/>
    </location>
</feature>
<dbReference type="PANTHER" id="PTHR11360:SF172">
    <property type="entry name" value="MAJOR FACILITATOR SUPERFAMILY (MFS) PROFILE DOMAIN-CONTAINING PROTEIN"/>
    <property type="match status" value="1"/>
</dbReference>
<dbReference type="GeneID" id="110980792"/>
<feature type="compositionally biased region" description="Basic and acidic residues" evidence="2">
    <location>
        <begin position="200"/>
        <end position="214"/>
    </location>
</feature>
<reference evidence="6" key="1">
    <citation type="submission" date="2025-08" db="UniProtKB">
        <authorList>
            <consortium name="RefSeq"/>
        </authorList>
    </citation>
    <scope>IDENTIFICATION</scope>
</reference>
<keyword evidence="3" id="KW-0472">Membrane</keyword>
<keyword evidence="5" id="KW-1185">Reference proteome</keyword>
<feature type="compositionally biased region" description="Basic and acidic residues" evidence="2">
    <location>
        <begin position="258"/>
        <end position="275"/>
    </location>
</feature>
<dbReference type="Gene3D" id="1.20.1250.20">
    <property type="entry name" value="MFS general substrate transporter like domains"/>
    <property type="match status" value="2"/>
</dbReference>
<dbReference type="InterPro" id="IPR050327">
    <property type="entry name" value="Proton-linked_MCT"/>
</dbReference>
<keyword evidence="3" id="KW-0812">Transmembrane</keyword>
<feature type="transmembrane region" description="Helical" evidence="3">
    <location>
        <begin position="47"/>
        <end position="70"/>
    </location>
</feature>
<feature type="compositionally biased region" description="Polar residues" evidence="2">
    <location>
        <begin position="288"/>
        <end position="298"/>
    </location>
</feature>
<dbReference type="KEGG" id="aplc:110980792"/>
<feature type="region of interest" description="Disordered" evidence="2">
    <location>
        <begin position="200"/>
        <end position="306"/>
    </location>
</feature>
<keyword evidence="3" id="KW-1133">Transmembrane helix</keyword>
<evidence type="ECO:0000313" key="5">
    <source>
        <dbReference type="Proteomes" id="UP000694845"/>
    </source>
</evidence>
<dbReference type="PANTHER" id="PTHR11360">
    <property type="entry name" value="MONOCARBOXYLATE TRANSPORTER"/>
    <property type="match status" value="1"/>
</dbReference>
<dbReference type="AlphaFoldDB" id="A0A8B7YJM3"/>